<dbReference type="FunFam" id="1.10.10.10:FF:000001">
    <property type="entry name" value="LysR family transcriptional regulator"/>
    <property type="match status" value="1"/>
</dbReference>
<dbReference type="HOGENOM" id="CLU_039613_8_2_6"/>
<dbReference type="eggNOG" id="COG0583">
    <property type="taxonomic scope" value="Bacteria"/>
</dbReference>
<comment type="similarity">
    <text evidence="1">Belongs to the LysR transcriptional regulatory family.</text>
</comment>
<accession>A4CEY8</accession>
<dbReference type="Pfam" id="PF03466">
    <property type="entry name" value="LysR_substrate"/>
    <property type="match status" value="1"/>
</dbReference>
<keyword evidence="2" id="KW-0805">Transcription regulation</keyword>
<reference evidence="6 7" key="1">
    <citation type="submission" date="2006-02" db="EMBL/GenBank/DDBJ databases">
        <authorList>
            <person name="Moran M.A."/>
            <person name="Kjelleberg S."/>
            <person name="Egan S."/>
            <person name="Saunders N."/>
            <person name="Thomas T."/>
            <person name="Ferriera S."/>
            <person name="Johnson J."/>
            <person name="Kravitz S."/>
            <person name="Halpern A."/>
            <person name="Remington K."/>
            <person name="Beeson K."/>
            <person name="Tran B."/>
            <person name="Rogers Y.-H."/>
            <person name="Friedman R."/>
            <person name="Venter J.C."/>
        </authorList>
    </citation>
    <scope>NUCLEOTIDE SEQUENCE [LARGE SCALE GENOMIC DNA]</scope>
    <source>
        <strain evidence="6 7">D2</strain>
    </source>
</reference>
<dbReference type="AlphaFoldDB" id="A4CEY8"/>
<dbReference type="SUPFAM" id="SSF46785">
    <property type="entry name" value="Winged helix' DNA-binding domain"/>
    <property type="match status" value="1"/>
</dbReference>
<dbReference type="InterPro" id="IPR005119">
    <property type="entry name" value="LysR_subst-bd"/>
</dbReference>
<dbReference type="RefSeq" id="WP_009840647.1">
    <property type="nucleotide sequence ID" value="NZ_CH959302.1"/>
</dbReference>
<dbReference type="SUPFAM" id="SSF53850">
    <property type="entry name" value="Periplasmic binding protein-like II"/>
    <property type="match status" value="1"/>
</dbReference>
<keyword evidence="7" id="KW-1185">Reference proteome</keyword>
<evidence type="ECO:0000256" key="3">
    <source>
        <dbReference type="ARBA" id="ARBA00023125"/>
    </source>
</evidence>
<organism evidence="6 7">
    <name type="scientific">Pseudoalteromonas tunicata D2</name>
    <dbReference type="NCBI Taxonomy" id="87626"/>
    <lineage>
        <taxon>Bacteria</taxon>
        <taxon>Pseudomonadati</taxon>
        <taxon>Pseudomonadota</taxon>
        <taxon>Gammaproteobacteria</taxon>
        <taxon>Alteromonadales</taxon>
        <taxon>Pseudoalteromonadaceae</taxon>
        <taxon>Pseudoalteromonas</taxon>
    </lineage>
</organism>
<keyword evidence="4" id="KW-0804">Transcription</keyword>
<dbReference type="OrthoDB" id="9786526at2"/>
<dbReference type="Gene3D" id="1.10.10.10">
    <property type="entry name" value="Winged helix-like DNA-binding domain superfamily/Winged helix DNA-binding domain"/>
    <property type="match status" value="1"/>
</dbReference>
<dbReference type="InterPro" id="IPR000847">
    <property type="entry name" value="LysR_HTH_N"/>
</dbReference>
<dbReference type="GO" id="GO:0003700">
    <property type="term" value="F:DNA-binding transcription factor activity"/>
    <property type="evidence" value="ECO:0007669"/>
    <property type="project" value="InterPro"/>
</dbReference>
<evidence type="ECO:0000256" key="4">
    <source>
        <dbReference type="ARBA" id="ARBA00023163"/>
    </source>
</evidence>
<proteinExistence type="inferred from homology"/>
<dbReference type="InterPro" id="IPR050176">
    <property type="entry name" value="LTTR"/>
</dbReference>
<evidence type="ECO:0000313" key="6">
    <source>
        <dbReference type="EMBL" id="EAR26663.1"/>
    </source>
</evidence>
<comment type="caution">
    <text evidence="6">The sequence shown here is derived from an EMBL/GenBank/DDBJ whole genome shotgun (WGS) entry which is preliminary data.</text>
</comment>
<evidence type="ECO:0000313" key="7">
    <source>
        <dbReference type="Proteomes" id="UP000006201"/>
    </source>
</evidence>
<dbReference type="InterPro" id="IPR036390">
    <property type="entry name" value="WH_DNA-bd_sf"/>
</dbReference>
<keyword evidence="3" id="KW-0238">DNA-binding</keyword>
<dbReference type="PRINTS" id="PR00039">
    <property type="entry name" value="HTHLYSR"/>
</dbReference>
<dbReference type="EMBL" id="AAOH01000010">
    <property type="protein sequence ID" value="EAR26663.1"/>
    <property type="molecule type" value="Genomic_DNA"/>
</dbReference>
<dbReference type="PANTHER" id="PTHR30579">
    <property type="entry name" value="TRANSCRIPTIONAL REGULATOR"/>
    <property type="match status" value="1"/>
</dbReference>
<dbReference type="InterPro" id="IPR036388">
    <property type="entry name" value="WH-like_DNA-bd_sf"/>
</dbReference>
<dbReference type="GO" id="GO:0003677">
    <property type="term" value="F:DNA binding"/>
    <property type="evidence" value="ECO:0007669"/>
    <property type="project" value="UniProtKB-KW"/>
</dbReference>
<evidence type="ECO:0000259" key="5">
    <source>
        <dbReference type="PROSITE" id="PS50931"/>
    </source>
</evidence>
<sequence length="289" mass="32610">MDIDLLKTFVEVANTRHFGRAAENLYLTQSAVSFRIRQLEQTLGVNLFLRQRNNIQLTTAGERLLPHAKMIITSVQRARLEVALAEGTNKQMSLAGTPNIWDAFLQFGIANIISAMPGVSVVAEVKAQQESTRLLLERTLDMAVLFDPPKVDELKVERIFELPILPLTSFDDCTQHNFFENKYIYVDWGTSFALWHADLAASKTLPYVRTSTGRIALDLLLQCGGSAFIPETLASKYLNDGVLKHVEDMPRTSREVFIAYHKDNDQKEVIEKVIGILTQITVPNDFNEE</sequence>
<dbReference type="Pfam" id="PF00126">
    <property type="entry name" value="HTH_1"/>
    <property type="match status" value="1"/>
</dbReference>
<feature type="domain" description="HTH lysR-type" evidence="5">
    <location>
        <begin position="1"/>
        <end position="58"/>
    </location>
</feature>
<dbReference type="PANTHER" id="PTHR30579:SF8">
    <property type="entry name" value="HTH-TYPE TRANSCRIPTIONAL REGULATOR HDFR"/>
    <property type="match status" value="1"/>
</dbReference>
<evidence type="ECO:0000256" key="1">
    <source>
        <dbReference type="ARBA" id="ARBA00009437"/>
    </source>
</evidence>
<evidence type="ECO:0000256" key="2">
    <source>
        <dbReference type="ARBA" id="ARBA00023015"/>
    </source>
</evidence>
<dbReference type="PROSITE" id="PS50931">
    <property type="entry name" value="HTH_LYSR"/>
    <property type="match status" value="1"/>
</dbReference>
<dbReference type="STRING" id="87626.PTD2_17027"/>
<gene>
    <name evidence="6" type="ORF">PTD2_17027</name>
</gene>
<dbReference type="Proteomes" id="UP000006201">
    <property type="component" value="Unassembled WGS sequence"/>
</dbReference>
<name>A4CEY8_9GAMM</name>
<protein>
    <submittedName>
        <fullName evidence="6">Putative transcriptional regulator, LysR family protein</fullName>
    </submittedName>
</protein>